<dbReference type="AlphaFoldDB" id="A0A0N1HEZ8"/>
<evidence type="ECO:0000256" key="1">
    <source>
        <dbReference type="SAM" id="MobiDB-lite"/>
    </source>
</evidence>
<dbReference type="EMBL" id="LFJN01000004">
    <property type="protein sequence ID" value="KPI44176.1"/>
    <property type="molecule type" value="Genomic_DNA"/>
</dbReference>
<feature type="compositionally biased region" description="Pro residues" evidence="1">
    <location>
        <begin position="431"/>
        <end position="440"/>
    </location>
</feature>
<feature type="compositionally biased region" description="Low complexity" evidence="1">
    <location>
        <begin position="395"/>
        <end position="411"/>
    </location>
</feature>
<gene>
    <name evidence="2" type="ORF">AB675_6476</name>
</gene>
<reference evidence="2 3" key="1">
    <citation type="submission" date="2015-06" db="EMBL/GenBank/DDBJ databases">
        <title>Draft genome of the ant-associated black yeast Phialophora attae CBS 131958.</title>
        <authorList>
            <person name="Moreno L.F."/>
            <person name="Stielow B.J."/>
            <person name="de Hoog S."/>
            <person name="Vicente V.A."/>
            <person name="Weiss V.A."/>
            <person name="de Vries M."/>
            <person name="Cruz L.M."/>
            <person name="Souza E.M."/>
        </authorList>
    </citation>
    <scope>NUCLEOTIDE SEQUENCE [LARGE SCALE GENOMIC DNA]</scope>
    <source>
        <strain evidence="2 3">CBS 131958</strain>
    </source>
</reference>
<feature type="compositionally biased region" description="Polar residues" evidence="1">
    <location>
        <begin position="255"/>
        <end position="286"/>
    </location>
</feature>
<dbReference type="RefSeq" id="XP_018004139.1">
    <property type="nucleotide sequence ID" value="XM_018146771.1"/>
</dbReference>
<feature type="compositionally biased region" description="Polar residues" evidence="1">
    <location>
        <begin position="292"/>
        <end position="308"/>
    </location>
</feature>
<accession>A0A0N1HEZ8</accession>
<feature type="compositionally biased region" description="Polar residues" evidence="1">
    <location>
        <begin position="207"/>
        <end position="219"/>
    </location>
</feature>
<dbReference type="OrthoDB" id="3357271at2759"/>
<dbReference type="Proteomes" id="UP000038010">
    <property type="component" value="Unassembled WGS sequence"/>
</dbReference>
<proteinExistence type="predicted"/>
<feature type="compositionally biased region" description="Low complexity" evidence="1">
    <location>
        <begin position="379"/>
        <end position="388"/>
    </location>
</feature>
<feature type="region of interest" description="Disordered" evidence="1">
    <location>
        <begin position="368"/>
        <end position="465"/>
    </location>
</feature>
<feature type="compositionally biased region" description="Polar residues" evidence="1">
    <location>
        <begin position="184"/>
        <end position="193"/>
    </location>
</feature>
<organism evidence="2 3">
    <name type="scientific">Cyphellophora attinorum</name>
    <dbReference type="NCBI Taxonomy" id="1664694"/>
    <lineage>
        <taxon>Eukaryota</taxon>
        <taxon>Fungi</taxon>
        <taxon>Dikarya</taxon>
        <taxon>Ascomycota</taxon>
        <taxon>Pezizomycotina</taxon>
        <taxon>Eurotiomycetes</taxon>
        <taxon>Chaetothyriomycetidae</taxon>
        <taxon>Chaetothyriales</taxon>
        <taxon>Cyphellophoraceae</taxon>
        <taxon>Cyphellophora</taxon>
    </lineage>
</organism>
<dbReference type="STRING" id="1664694.A0A0N1HEZ8"/>
<feature type="region of interest" description="Disordered" evidence="1">
    <location>
        <begin position="1"/>
        <end position="29"/>
    </location>
</feature>
<comment type="caution">
    <text evidence="2">The sequence shown here is derived from an EMBL/GenBank/DDBJ whole genome shotgun (WGS) entry which is preliminary data.</text>
</comment>
<evidence type="ECO:0000313" key="3">
    <source>
        <dbReference type="Proteomes" id="UP000038010"/>
    </source>
</evidence>
<name>A0A0N1HEZ8_9EURO</name>
<feature type="compositionally biased region" description="Basic and acidic residues" evidence="1">
    <location>
        <begin position="15"/>
        <end position="28"/>
    </location>
</feature>
<feature type="compositionally biased region" description="Polar residues" evidence="1">
    <location>
        <begin position="415"/>
        <end position="428"/>
    </location>
</feature>
<feature type="region of interest" description="Disordered" evidence="1">
    <location>
        <begin position="45"/>
        <end position="322"/>
    </location>
</feature>
<dbReference type="VEuPathDB" id="FungiDB:AB675_6476"/>
<keyword evidence="3" id="KW-1185">Reference proteome</keyword>
<sequence>MSDFKGIMKGGWHPKGKDGGKESWRGDFKGINQVVRKSFTAQMTSAECEQAGWVGKGKKPGDNSGSEHVSRPLASLKDPSSFGPPPKNVNYHGGAALPNEITPHRGGIGAPLTQEQISSASRAVQPEEAAEPARPVPALPYRANTTGLATDHFAPPPVRRDHPPAEPAQASTPKPGLPPRLPARQNTNESVTANPPPSYDAVAAPAPQSTTGITLNRSAVNRLGKAGINVPGLGIGRTDSGATTSQDNPWKGEHSQNQTQTSGNTMSELQSRFSRMNSSESASQVQPAAATSPPTMQQTTSAFNTAQNFRRDPSSVSVSDAKDAATTANSAARSASAFREKHSGSIAAAQQRGNAFNNKYQIQSRFEKFLDKHAPLEDQQQQGQQSGQIPAVSTPSPIAQQPQPQWPQQHPSATPIVQTPSSEISASISRKPPPPPPPKKPSGMHGNSVGSPPPPVPLGTKPGFS</sequence>
<dbReference type="GeneID" id="28738651"/>
<evidence type="ECO:0000313" key="2">
    <source>
        <dbReference type="EMBL" id="KPI44176.1"/>
    </source>
</evidence>
<protein>
    <submittedName>
        <fullName evidence="2">Uncharacterized protein</fullName>
    </submittedName>
</protein>